<comment type="caution">
    <text evidence="2">The sequence shown here is derived from an EMBL/GenBank/DDBJ whole genome shotgun (WGS) entry which is preliminary data.</text>
</comment>
<name>A0AA42B2M3_PAPNU</name>
<proteinExistence type="predicted"/>
<evidence type="ECO:0000256" key="1">
    <source>
        <dbReference type="SAM" id="MobiDB-lite"/>
    </source>
</evidence>
<feature type="compositionally biased region" description="Acidic residues" evidence="1">
    <location>
        <begin position="102"/>
        <end position="114"/>
    </location>
</feature>
<dbReference type="Proteomes" id="UP001177140">
    <property type="component" value="Unassembled WGS sequence"/>
</dbReference>
<dbReference type="EMBL" id="JAJJMA010300955">
    <property type="protein sequence ID" value="MCL7048106.1"/>
    <property type="molecule type" value="Genomic_DNA"/>
</dbReference>
<protein>
    <submittedName>
        <fullName evidence="2">Uncharacterized protein</fullName>
    </submittedName>
</protein>
<evidence type="ECO:0000313" key="3">
    <source>
        <dbReference type="Proteomes" id="UP001177140"/>
    </source>
</evidence>
<dbReference type="AlphaFoldDB" id="A0AA42B2M3"/>
<keyword evidence="3" id="KW-1185">Reference proteome</keyword>
<feature type="compositionally biased region" description="Basic residues" evidence="1">
    <location>
        <begin position="158"/>
        <end position="170"/>
    </location>
</feature>
<feature type="compositionally biased region" description="Basic residues" evidence="1">
    <location>
        <begin position="120"/>
        <end position="143"/>
    </location>
</feature>
<sequence>MRNPDSSSFSPSSSSTDTDCSSLYNNSMVSFSSSNCSSSSSPQMFDYETRCEGLDLLVKAVVHVAGCFLVVPFTQKRVIRRRKRNLSLSFVTDFIKNHQEQEQEDEDEDEEVVEIQEKKQKQKQKKKGKQTKVISKPKRKKRVMALPSKYNDSVLHPCIRRTRKRQSIEE</sequence>
<reference evidence="2" key="1">
    <citation type="submission" date="2022-03" db="EMBL/GenBank/DDBJ databases">
        <title>A functionally conserved STORR gene fusion in Papaver species that diverged 16.8 million years ago.</title>
        <authorList>
            <person name="Catania T."/>
        </authorList>
    </citation>
    <scope>NUCLEOTIDE SEQUENCE</scope>
    <source>
        <strain evidence="2">S-191538</strain>
    </source>
</reference>
<organism evidence="2 3">
    <name type="scientific">Papaver nudicaule</name>
    <name type="common">Iceland poppy</name>
    <dbReference type="NCBI Taxonomy" id="74823"/>
    <lineage>
        <taxon>Eukaryota</taxon>
        <taxon>Viridiplantae</taxon>
        <taxon>Streptophyta</taxon>
        <taxon>Embryophyta</taxon>
        <taxon>Tracheophyta</taxon>
        <taxon>Spermatophyta</taxon>
        <taxon>Magnoliopsida</taxon>
        <taxon>Ranunculales</taxon>
        <taxon>Papaveraceae</taxon>
        <taxon>Papaveroideae</taxon>
        <taxon>Papaver</taxon>
    </lineage>
</organism>
<gene>
    <name evidence="2" type="ORF">MKW94_019632</name>
</gene>
<accession>A0AA42B2M3</accession>
<feature type="region of interest" description="Disordered" evidence="1">
    <location>
        <begin position="99"/>
        <end position="170"/>
    </location>
</feature>
<evidence type="ECO:0000313" key="2">
    <source>
        <dbReference type="EMBL" id="MCL7048106.1"/>
    </source>
</evidence>